<accession>A0ABR7IM54</accession>
<dbReference type="Proteomes" id="UP000649826">
    <property type="component" value="Unassembled WGS sequence"/>
</dbReference>
<dbReference type="SUPFAM" id="SSF47413">
    <property type="entry name" value="lambda repressor-like DNA-binding domains"/>
    <property type="match status" value="1"/>
</dbReference>
<keyword evidence="2" id="KW-0472">Membrane</keyword>
<gene>
    <name evidence="4" type="ORF">H8Z82_15650</name>
</gene>
<feature type="transmembrane region" description="Helical" evidence="2">
    <location>
        <begin position="107"/>
        <end position="127"/>
    </location>
</feature>
<evidence type="ECO:0000313" key="4">
    <source>
        <dbReference type="EMBL" id="MBC5781047.1"/>
    </source>
</evidence>
<dbReference type="CDD" id="cd00093">
    <property type="entry name" value="HTH_XRE"/>
    <property type="match status" value="1"/>
</dbReference>
<evidence type="ECO:0000259" key="3">
    <source>
        <dbReference type="PROSITE" id="PS50943"/>
    </source>
</evidence>
<dbReference type="InterPro" id="IPR001387">
    <property type="entry name" value="Cro/C1-type_HTH"/>
</dbReference>
<name>A0ABR7IM54_9FIRM</name>
<evidence type="ECO:0000256" key="2">
    <source>
        <dbReference type="SAM" id="Phobius"/>
    </source>
</evidence>
<proteinExistence type="predicted"/>
<dbReference type="PANTHER" id="PTHR46558:SF11">
    <property type="entry name" value="HTH-TYPE TRANSCRIPTIONAL REGULATOR XRE"/>
    <property type="match status" value="1"/>
</dbReference>
<protein>
    <submittedName>
        <fullName evidence="4">Helix-turn-helix transcriptional regulator</fullName>
    </submittedName>
</protein>
<feature type="domain" description="HTH cro/C1-type" evidence="3">
    <location>
        <begin position="13"/>
        <end position="67"/>
    </location>
</feature>
<dbReference type="RefSeq" id="WP_186995633.1">
    <property type="nucleotide sequence ID" value="NZ_JACOQG010000043.1"/>
</dbReference>
<dbReference type="Pfam" id="PF01381">
    <property type="entry name" value="HTH_3"/>
    <property type="match status" value="1"/>
</dbReference>
<keyword evidence="2" id="KW-1133">Transmembrane helix</keyword>
<dbReference type="PROSITE" id="PS50943">
    <property type="entry name" value="HTH_CROC1"/>
    <property type="match status" value="1"/>
</dbReference>
<evidence type="ECO:0000313" key="5">
    <source>
        <dbReference type="Proteomes" id="UP000649826"/>
    </source>
</evidence>
<reference evidence="4 5" key="1">
    <citation type="submission" date="2020-08" db="EMBL/GenBank/DDBJ databases">
        <title>Genome public.</title>
        <authorList>
            <person name="Liu C."/>
            <person name="Sun Q."/>
        </authorList>
    </citation>
    <scope>NUCLEOTIDE SEQUENCE [LARGE SCALE GENOMIC DNA]</scope>
    <source>
        <strain evidence="4 5">M29</strain>
    </source>
</reference>
<organism evidence="4 5">
    <name type="scientific">Blautia difficilis</name>
    <dbReference type="NCBI Taxonomy" id="2763027"/>
    <lineage>
        <taxon>Bacteria</taxon>
        <taxon>Bacillati</taxon>
        <taxon>Bacillota</taxon>
        <taxon>Clostridia</taxon>
        <taxon>Lachnospirales</taxon>
        <taxon>Lachnospiraceae</taxon>
        <taxon>Blautia</taxon>
    </lineage>
</organism>
<feature type="transmembrane region" description="Helical" evidence="2">
    <location>
        <begin position="139"/>
        <end position="157"/>
    </location>
</feature>
<dbReference type="Gene3D" id="1.10.260.40">
    <property type="entry name" value="lambda repressor-like DNA-binding domains"/>
    <property type="match status" value="1"/>
</dbReference>
<dbReference type="PANTHER" id="PTHR46558">
    <property type="entry name" value="TRACRIPTIONAL REGULATORY PROTEIN-RELATED-RELATED"/>
    <property type="match status" value="1"/>
</dbReference>
<sequence length="184" mass="21060">MYQISNEKFGLFVTELRKEKNLTQKDLAEKLYVSDKTVSKWERGLSMPNVVLLIPIADILDVTVTELLRGEKIDTQKNIDTKEVEELVVGSLDMAVRNSIHQHRKNWILAYLLCFLISITEIIMLVVSGNSIAEMKDDILLVTGLMLLFGAWFCFFAKDILPTYYDANKINYVSQGIFRIHLVG</sequence>
<keyword evidence="2" id="KW-0812">Transmembrane</keyword>
<evidence type="ECO:0000256" key="1">
    <source>
        <dbReference type="ARBA" id="ARBA00023125"/>
    </source>
</evidence>
<feature type="non-terminal residue" evidence="4">
    <location>
        <position position="184"/>
    </location>
</feature>
<comment type="caution">
    <text evidence="4">The sequence shown here is derived from an EMBL/GenBank/DDBJ whole genome shotgun (WGS) entry which is preliminary data.</text>
</comment>
<keyword evidence="5" id="KW-1185">Reference proteome</keyword>
<dbReference type="SMART" id="SM00530">
    <property type="entry name" value="HTH_XRE"/>
    <property type="match status" value="1"/>
</dbReference>
<dbReference type="EMBL" id="JACOQG010000043">
    <property type="protein sequence ID" value="MBC5781047.1"/>
    <property type="molecule type" value="Genomic_DNA"/>
</dbReference>
<dbReference type="InterPro" id="IPR010982">
    <property type="entry name" value="Lambda_DNA-bd_dom_sf"/>
</dbReference>
<keyword evidence="1" id="KW-0238">DNA-binding</keyword>